<evidence type="ECO:0000259" key="2">
    <source>
        <dbReference type="Pfam" id="PF25973"/>
    </source>
</evidence>
<proteinExistence type="inferred from homology"/>
<feature type="domain" description="CzcB-like barrel-sandwich hybrid" evidence="2">
    <location>
        <begin position="29"/>
        <end position="182"/>
    </location>
</feature>
<gene>
    <name evidence="3" type="ORF">FHY64_00215</name>
</gene>
<dbReference type="InterPro" id="IPR006143">
    <property type="entry name" value="RND_pump_MFP"/>
</dbReference>
<dbReference type="GO" id="GO:1990281">
    <property type="term" value="C:efflux pump complex"/>
    <property type="evidence" value="ECO:0007669"/>
    <property type="project" value="TreeGrafter"/>
</dbReference>
<dbReference type="Pfam" id="PF25973">
    <property type="entry name" value="BSH_CzcB"/>
    <property type="match status" value="1"/>
</dbReference>
<name>A0A5C5GAK2_9RHOB</name>
<dbReference type="Gene3D" id="1.10.287.470">
    <property type="entry name" value="Helix hairpin bin"/>
    <property type="match status" value="1"/>
</dbReference>
<dbReference type="OrthoDB" id="9791520at2"/>
<evidence type="ECO:0000313" key="4">
    <source>
        <dbReference type="Proteomes" id="UP000314011"/>
    </source>
</evidence>
<reference evidence="3 4" key="1">
    <citation type="submission" date="2019-06" db="EMBL/GenBank/DDBJ databases">
        <title>Genome of new Rhodobacteraceae sp. SM1903.</title>
        <authorList>
            <person name="Ren X."/>
        </authorList>
    </citation>
    <scope>NUCLEOTIDE SEQUENCE [LARGE SCALE GENOMIC DNA]</scope>
    <source>
        <strain evidence="3 4">SM1903</strain>
    </source>
</reference>
<dbReference type="Proteomes" id="UP000314011">
    <property type="component" value="Unassembled WGS sequence"/>
</dbReference>
<dbReference type="GO" id="GO:0015562">
    <property type="term" value="F:efflux transmembrane transporter activity"/>
    <property type="evidence" value="ECO:0007669"/>
    <property type="project" value="TreeGrafter"/>
</dbReference>
<dbReference type="NCBIfam" id="TIGR01730">
    <property type="entry name" value="RND_mfp"/>
    <property type="match status" value="1"/>
</dbReference>
<keyword evidence="4" id="KW-1185">Reference proteome</keyword>
<dbReference type="PANTHER" id="PTHR30469:SF15">
    <property type="entry name" value="HLYD FAMILY OF SECRETION PROTEINS"/>
    <property type="match status" value="1"/>
</dbReference>
<dbReference type="AlphaFoldDB" id="A0A5C5GAK2"/>
<evidence type="ECO:0000313" key="3">
    <source>
        <dbReference type="EMBL" id="TNY31763.1"/>
    </source>
</evidence>
<dbReference type="PANTHER" id="PTHR30469">
    <property type="entry name" value="MULTIDRUG RESISTANCE PROTEIN MDTA"/>
    <property type="match status" value="1"/>
</dbReference>
<dbReference type="RefSeq" id="WP_140192443.1">
    <property type="nucleotide sequence ID" value="NZ_CP065915.1"/>
</dbReference>
<evidence type="ECO:0000256" key="1">
    <source>
        <dbReference type="ARBA" id="ARBA00009477"/>
    </source>
</evidence>
<accession>A0A5C5GAK2</accession>
<dbReference type="Gene3D" id="2.40.50.100">
    <property type="match status" value="1"/>
</dbReference>
<organism evidence="3 4">
    <name type="scientific">Pelagovum pacificum</name>
    <dbReference type="NCBI Taxonomy" id="2588711"/>
    <lineage>
        <taxon>Bacteria</taxon>
        <taxon>Pseudomonadati</taxon>
        <taxon>Pseudomonadota</taxon>
        <taxon>Alphaproteobacteria</taxon>
        <taxon>Rhodobacterales</taxon>
        <taxon>Paracoccaceae</taxon>
        <taxon>Pelagovum</taxon>
    </lineage>
</organism>
<protein>
    <submittedName>
        <fullName evidence="3">Efflux RND transporter periplasmic adaptor subunit</fullName>
    </submittedName>
</protein>
<dbReference type="Gene3D" id="2.40.30.170">
    <property type="match status" value="1"/>
</dbReference>
<dbReference type="SUPFAM" id="SSF111369">
    <property type="entry name" value="HlyD-like secretion proteins"/>
    <property type="match status" value="1"/>
</dbReference>
<dbReference type="InterPro" id="IPR058647">
    <property type="entry name" value="BSH_CzcB-like"/>
</dbReference>
<dbReference type="EMBL" id="VFFF01000001">
    <property type="protein sequence ID" value="TNY31763.1"/>
    <property type="molecule type" value="Genomic_DNA"/>
</dbReference>
<comment type="similarity">
    <text evidence="1">Belongs to the membrane fusion protein (MFP) (TC 8.A.1) family.</text>
</comment>
<comment type="caution">
    <text evidence="3">The sequence shown here is derived from an EMBL/GenBank/DDBJ whole genome shotgun (WGS) entry which is preliminary data.</text>
</comment>
<sequence length="260" mass="27993">MRYLLIASFLTTPAAAQVSYDCVIEPAQTVEIASPESGLVEEVPVRRGDVVAAGDVLARLESRVEETTISLLEERAVSDAEIVAQQARLNLTESQRARAQTLVERNIGAANDLEEAEASVEVALGDLSLAQMRKRIAELELERARETLERRTIHSPIDGIVVETNLSAGEYADPNSPVLQLAQIDPLHVQVFLPVSVFGEVEVGAEATIVTPPPLEGSHVGTISVIDRVFDAASGTFGLQIDLANPNHEIPAGLRCLVEF</sequence>